<evidence type="ECO:0000256" key="1">
    <source>
        <dbReference type="SAM" id="Phobius"/>
    </source>
</evidence>
<reference evidence="2 3" key="1">
    <citation type="journal article" date="2017" name="Int. J. Syst. Evol. Microbiol.">
        <title>Jeotgalibaca porci sp. nov. and Jeotgalibaca arthritidis sp. nov., isolated from pigs, and emended description of the genus Jeotgalibaca.</title>
        <authorList>
            <person name="Zamora L."/>
            <person name="Perez-Sancho M."/>
            <person name="Dominguez L."/>
            <person name="Fernandez-Garayzabal J.F."/>
            <person name="Vela A.I."/>
        </authorList>
    </citation>
    <scope>NUCLEOTIDE SEQUENCE [LARGE SCALE GENOMIC DNA]</scope>
    <source>
        <strain evidence="2 3">CECT 9157</strain>
    </source>
</reference>
<evidence type="ECO:0000313" key="3">
    <source>
        <dbReference type="Proteomes" id="UP000501451"/>
    </source>
</evidence>
<proteinExistence type="predicted"/>
<dbReference type="KEGG" id="jar:G7057_04195"/>
<keyword evidence="1" id="KW-1133">Transmembrane helix</keyword>
<accession>A0A6G7K937</accession>
<keyword evidence="3" id="KW-1185">Reference proteome</keyword>
<dbReference type="RefSeq" id="WP_166161580.1">
    <property type="nucleotide sequence ID" value="NZ_CP049740.1"/>
</dbReference>
<feature type="transmembrane region" description="Helical" evidence="1">
    <location>
        <begin position="12"/>
        <end position="30"/>
    </location>
</feature>
<sequence length="59" mass="6814">MNEKNLISSWEEGVLKVIILILIILSKNSFPTSNNFLITIIGILIYTVCWLLMYSIKKK</sequence>
<dbReference type="Proteomes" id="UP000501451">
    <property type="component" value="Chromosome"/>
</dbReference>
<protein>
    <submittedName>
        <fullName evidence="2">Uncharacterized protein</fullName>
    </submittedName>
</protein>
<dbReference type="AlphaFoldDB" id="A0A6G7K937"/>
<name>A0A6G7K937_9LACT</name>
<dbReference type="EMBL" id="CP049740">
    <property type="protein sequence ID" value="QII81752.1"/>
    <property type="molecule type" value="Genomic_DNA"/>
</dbReference>
<keyword evidence="1" id="KW-0812">Transmembrane</keyword>
<organism evidence="2 3">
    <name type="scientific">Jeotgalibaca arthritidis</name>
    <dbReference type="NCBI Taxonomy" id="1868794"/>
    <lineage>
        <taxon>Bacteria</taxon>
        <taxon>Bacillati</taxon>
        <taxon>Bacillota</taxon>
        <taxon>Bacilli</taxon>
        <taxon>Lactobacillales</taxon>
        <taxon>Carnobacteriaceae</taxon>
        <taxon>Jeotgalibaca</taxon>
    </lineage>
</organism>
<feature type="transmembrane region" description="Helical" evidence="1">
    <location>
        <begin position="36"/>
        <end position="56"/>
    </location>
</feature>
<evidence type="ECO:0000313" key="2">
    <source>
        <dbReference type="EMBL" id="QII81752.1"/>
    </source>
</evidence>
<gene>
    <name evidence="2" type="ORF">G7057_04195</name>
</gene>
<keyword evidence="1" id="KW-0472">Membrane</keyword>